<dbReference type="HAMAP" id="MF_00340">
    <property type="entry name" value="Ribosomal_bL32"/>
    <property type="match status" value="1"/>
</dbReference>
<feature type="region of interest" description="Disordered" evidence="6">
    <location>
        <begin position="1"/>
        <end position="21"/>
    </location>
</feature>
<evidence type="ECO:0000256" key="5">
    <source>
        <dbReference type="HAMAP-Rule" id="MF_00340"/>
    </source>
</evidence>
<evidence type="ECO:0000313" key="8">
    <source>
        <dbReference type="EMBL" id="MBI2466183.1"/>
    </source>
</evidence>
<dbReference type="InterPro" id="IPR011332">
    <property type="entry name" value="Ribosomal_zn-bd"/>
</dbReference>
<evidence type="ECO:0000256" key="4">
    <source>
        <dbReference type="ARBA" id="ARBA00035178"/>
    </source>
</evidence>
<sequence length="71" mass="7843">MGVPRHRRTKSKQGQRRSHLALKKKSLSSCAKCGVGILPHMVCYNCGSYKGRQVVDMAAKADKKKASVKSR</sequence>
<dbReference type="Proteomes" id="UP000709672">
    <property type="component" value="Unassembled WGS sequence"/>
</dbReference>
<accession>A0A931YE05</accession>
<dbReference type="GO" id="GO:0006412">
    <property type="term" value="P:translation"/>
    <property type="evidence" value="ECO:0007669"/>
    <property type="project" value="UniProtKB-UniRule"/>
</dbReference>
<evidence type="ECO:0000256" key="6">
    <source>
        <dbReference type="SAM" id="MobiDB-lite"/>
    </source>
</evidence>
<dbReference type="EMBL" id="JACOYY010000069">
    <property type="protein sequence ID" value="MBI2052516.1"/>
    <property type="molecule type" value="Genomic_DNA"/>
</dbReference>
<dbReference type="GO" id="GO:0015934">
    <property type="term" value="C:large ribosomal subunit"/>
    <property type="evidence" value="ECO:0007669"/>
    <property type="project" value="InterPro"/>
</dbReference>
<dbReference type="SUPFAM" id="SSF57829">
    <property type="entry name" value="Zn-binding ribosomal proteins"/>
    <property type="match status" value="1"/>
</dbReference>
<dbReference type="AlphaFoldDB" id="A0A931YE05"/>
<evidence type="ECO:0000256" key="1">
    <source>
        <dbReference type="ARBA" id="ARBA00008560"/>
    </source>
</evidence>
<comment type="caution">
    <text evidence="8">The sequence shown here is derived from an EMBL/GenBank/DDBJ whole genome shotgun (WGS) entry which is preliminary data.</text>
</comment>
<name>A0A931YE05_9BACT</name>
<evidence type="ECO:0000256" key="3">
    <source>
        <dbReference type="ARBA" id="ARBA00023274"/>
    </source>
</evidence>
<dbReference type="Pfam" id="PF01783">
    <property type="entry name" value="Ribosomal_L32p"/>
    <property type="match status" value="1"/>
</dbReference>
<keyword evidence="3 5" id="KW-0687">Ribonucleoprotein</keyword>
<evidence type="ECO:0000313" key="7">
    <source>
        <dbReference type="EMBL" id="MBI2052516.1"/>
    </source>
</evidence>
<dbReference type="NCBIfam" id="TIGR01031">
    <property type="entry name" value="rpmF_bact"/>
    <property type="match status" value="1"/>
</dbReference>
<proteinExistence type="inferred from homology"/>
<evidence type="ECO:0000313" key="9">
    <source>
        <dbReference type="Proteomes" id="UP000709672"/>
    </source>
</evidence>
<gene>
    <name evidence="5 8" type="primary">rpmF</name>
    <name evidence="7" type="ORF">HYT38_02455</name>
    <name evidence="8" type="ORF">HYV66_03105</name>
</gene>
<evidence type="ECO:0000256" key="2">
    <source>
        <dbReference type="ARBA" id="ARBA00022980"/>
    </source>
</evidence>
<protein>
    <recommendedName>
        <fullName evidence="4 5">Large ribosomal subunit protein bL32</fullName>
    </recommendedName>
</protein>
<dbReference type="InterPro" id="IPR002677">
    <property type="entry name" value="Ribosomal_bL32"/>
</dbReference>
<dbReference type="EMBL" id="JACPHQ010000043">
    <property type="protein sequence ID" value="MBI2466183.1"/>
    <property type="molecule type" value="Genomic_DNA"/>
</dbReference>
<dbReference type="GO" id="GO:0003735">
    <property type="term" value="F:structural constituent of ribosome"/>
    <property type="evidence" value="ECO:0007669"/>
    <property type="project" value="InterPro"/>
</dbReference>
<dbReference type="PANTHER" id="PTHR35534">
    <property type="entry name" value="50S RIBOSOMAL PROTEIN L32"/>
    <property type="match status" value="1"/>
</dbReference>
<comment type="similarity">
    <text evidence="1 5">Belongs to the bacterial ribosomal protein bL32 family.</text>
</comment>
<dbReference type="InterPro" id="IPR044957">
    <property type="entry name" value="Ribosomal_bL32_bact"/>
</dbReference>
<organism evidence="8 9">
    <name type="scientific">Candidatus Sungiibacteriota bacterium</name>
    <dbReference type="NCBI Taxonomy" id="2750080"/>
    <lineage>
        <taxon>Bacteria</taxon>
        <taxon>Candidatus Sungiibacteriota</taxon>
    </lineage>
</organism>
<keyword evidence="2 5" id="KW-0689">Ribosomal protein</keyword>
<reference evidence="8" key="1">
    <citation type="submission" date="2020-07" db="EMBL/GenBank/DDBJ databases">
        <title>Huge and variable diversity of episymbiotic CPR bacteria and DPANN archaea in groundwater ecosystems.</title>
        <authorList>
            <person name="He C.Y."/>
            <person name="Keren R."/>
            <person name="Whittaker M."/>
            <person name="Farag I.F."/>
            <person name="Doudna J."/>
            <person name="Cate J.H.D."/>
            <person name="Banfield J.F."/>
        </authorList>
    </citation>
    <scope>NUCLEOTIDE SEQUENCE</scope>
    <source>
        <strain evidence="7">NC_groundwater_191_Ag_S-0.1um_45_8</strain>
        <strain evidence="8">NC_groundwater_418_Ag_B-0.1um_45_10</strain>
    </source>
</reference>
<dbReference type="PANTHER" id="PTHR35534:SF1">
    <property type="entry name" value="LARGE RIBOSOMAL SUBUNIT PROTEIN BL32"/>
    <property type="match status" value="1"/>
</dbReference>
<dbReference type="Proteomes" id="UP000786662">
    <property type="component" value="Unassembled WGS sequence"/>
</dbReference>